<evidence type="ECO:0000313" key="6">
    <source>
        <dbReference type="Proteomes" id="UP001371456"/>
    </source>
</evidence>
<dbReference type="PANTHER" id="PTHR31342">
    <property type="entry name" value="PROTEIN CHUP1, CHLOROPLASTIC"/>
    <property type="match status" value="1"/>
</dbReference>
<feature type="region of interest" description="Disordered" evidence="3">
    <location>
        <begin position="37"/>
        <end position="64"/>
    </location>
</feature>
<feature type="compositionally biased region" description="Polar residues" evidence="3">
    <location>
        <begin position="543"/>
        <end position="558"/>
    </location>
</feature>
<feature type="transmembrane region" description="Helical" evidence="4">
    <location>
        <begin position="12"/>
        <end position="31"/>
    </location>
</feature>
<dbReference type="GO" id="GO:0072699">
    <property type="term" value="P:protein localization to cortical microtubule cytoskeleton"/>
    <property type="evidence" value="ECO:0007669"/>
    <property type="project" value="TreeGrafter"/>
</dbReference>
<protein>
    <recommendedName>
        <fullName evidence="7">Protein CHUP1, chloroplastic</fullName>
    </recommendedName>
</protein>
<dbReference type="AlphaFoldDB" id="A0AAN8YC16"/>
<keyword evidence="6" id="KW-1185">Reference proteome</keyword>
<feature type="region of interest" description="Disordered" evidence="3">
    <location>
        <begin position="520"/>
        <end position="563"/>
    </location>
</feature>
<evidence type="ECO:0000256" key="4">
    <source>
        <dbReference type="SAM" id="Phobius"/>
    </source>
</evidence>
<reference evidence="5 6" key="1">
    <citation type="submission" date="2024-02" db="EMBL/GenBank/DDBJ databases">
        <title>de novo genome assembly of Solanum bulbocastanum strain 11H21.</title>
        <authorList>
            <person name="Hosaka A.J."/>
        </authorList>
    </citation>
    <scope>NUCLEOTIDE SEQUENCE [LARGE SCALE GENOMIC DNA]</scope>
    <source>
        <tissue evidence="5">Young leaves</tissue>
    </source>
</reference>
<dbReference type="Proteomes" id="UP001371456">
    <property type="component" value="Unassembled WGS sequence"/>
</dbReference>
<keyword evidence="1 2" id="KW-0175">Coiled coil</keyword>
<keyword evidence="4" id="KW-1133">Transmembrane helix</keyword>
<dbReference type="PANTHER" id="PTHR31342:SF4">
    <property type="entry name" value="ACTIN BINDING PROTEIN FAMILY"/>
    <property type="match status" value="1"/>
</dbReference>
<dbReference type="EMBL" id="JBANQN010000006">
    <property type="protein sequence ID" value="KAK6787434.1"/>
    <property type="molecule type" value="Genomic_DNA"/>
</dbReference>
<keyword evidence="4" id="KW-0472">Membrane</keyword>
<feature type="coiled-coil region" evidence="2">
    <location>
        <begin position="145"/>
        <end position="307"/>
    </location>
</feature>
<feature type="compositionally biased region" description="Polar residues" evidence="3">
    <location>
        <begin position="522"/>
        <end position="535"/>
    </location>
</feature>
<evidence type="ECO:0008006" key="7">
    <source>
        <dbReference type="Google" id="ProtNLM"/>
    </source>
</evidence>
<feature type="region of interest" description="Disordered" evidence="3">
    <location>
        <begin position="604"/>
        <end position="623"/>
    </location>
</feature>
<dbReference type="GO" id="GO:0055028">
    <property type="term" value="C:cortical microtubule"/>
    <property type="evidence" value="ECO:0007669"/>
    <property type="project" value="TreeGrafter"/>
</dbReference>
<evidence type="ECO:0000256" key="1">
    <source>
        <dbReference type="ARBA" id="ARBA00023054"/>
    </source>
</evidence>
<name>A0AAN8YC16_SOLBU</name>
<dbReference type="InterPro" id="IPR040265">
    <property type="entry name" value="CHUP1/IPGA1-like"/>
</dbReference>
<accession>A0AAN8YC16</accession>
<evidence type="ECO:0000256" key="2">
    <source>
        <dbReference type="SAM" id="Coils"/>
    </source>
</evidence>
<proteinExistence type="predicted"/>
<evidence type="ECO:0000256" key="3">
    <source>
        <dbReference type="SAM" id="MobiDB-lite"/>
    </source>
</evidence>
<gene>
    <name evidence="5" type="ORF">RDI58_015959</name>
</gene>
<feature type="compositionally biased region" description="Polar residues" evidence="3">
    <location>
        <begin position="55"/>
        <end position="64"/>
    </location>
</feature>
<keyword evidence="4" id="KW-0812">Transmembrane</keyword>
<feature type="region of interest" description="Disordered" evidence="3">
    <location>
        <begin position="435"/>
        <end position="465"/>
    </location>
</feature>
<organism evidence="5 6">
    <name type="scientific">Solanum bulbocastanum</name>
    <name type="common">Wild potato</name>
    <dbReference type="NCBI Taxonomy" id="147425"/>
    <lineage>
        <taxon>Eukaryota</taxon>
        <taxon>Viridiplantae</taxon>
        <taxon>Streptophyta</taxon>
        <taxon>Embryophyta</taxon>
        <taxon>Tracheophyta</taxon>
        <taxon>Spermatophyta</taxon>
        <taxon>Magnoliopsida</taxon>
        <taxon>eudicotyledons</taxon>
        <taxon>Gunneridae</taxon>
        <taxon>Pentapetalae</taxon>
        <taxon>asterids</taxon>
        <taxon>lamiids</taxon>
        <taxon>Solanales</taxon>
        <taxon>Solanaceae</taxon>
        <taxon>Solanoideae</taxon>
        <taxon>Solaneae</taxon>
        <taxon>Solanum</taxon>
    </lineage>
</organism>
<evidence type="ECO:0000313" key="5">
    <source>
        <dbReference type="EMBL" id="KAK6787434.1"/>
    </source>
</evidence>
<comment type="caution">
    <text evidence="5">The sequence shown here is derived from an EMBL/GenBank/DDBJ whole genome shotgun (WGS) entry which is preliminary data.</text>
</comment>
<sequence length="623" mass="70202">MVREKKDIRPVILKFGVALAISLGGILFTFFRTKRVKHSNSSSSPNSGELKNDDQTNPASGNSVSEFPWKYEDVSIPKIIIGSSISSPSTNCRSGGDRDGLLLPEINELVKEFGLPPKASFSPCKDAETPLQGADSPKEYKIVGRDDHEQEIKNLKSIVKTLRERERTREIQLLEYYGCKEQEKAIMELQNRIKIHNLEAKHLGLKIESLKAENMKLEAQVADSAKVVPDLEAANLKIKLLKKKLRLEADHNKKQILSLKERVSKLPNEEKNPVQAESDVQLDLQKLKDLEIEADELRKSNQSLRAENSIVADRLEFVQLIAISAMEDNVAEALKEESLQLRKQNEELVKKVDHIQEGRYSDVDEVTYLRWINACLRYELRNYQPALGETTARDLSKTLSPNSRNKAKQLVVEYAAKEDQGDGGIHVLDLDSDQLSSQEPHLMNSGEFDGTSIANSSAHKTDTSNKSKIFRKLMRLIRGKDHHHNHSEMVHNTEENAARCSYCSSGYCSDMSVIDTGAIRPQSRSRTPSPGSSKQFIDFHSFDQGSTTNKGESRNYPTRTRRYSDVGSLDYMSTRLAESPQEKGNNHDQENVHKSELAKYAEVLKGSRSKEPVHKRSASVSFF</sequence>